<reference evidence="1" key="2">
    <citation type="submission" date="2020-05" db="UniProtKB">
        <authorList>
            <consortium name="EnsemblMetazoa"/>
        </authorList>
    </citation>
    <scope>IDENTIFICATION</scope>
    <source>
        <strain evidence="1">IAEA</strain>
    </source>
</reference>
<sequence length="113" mass="13193">MNFSIKERIIKSISKDIEHEITKIYSYFVSNKKIETHNVNDKESYERPSMRFNGTMARSKAVFSECDSSQSKSNHMDALRALEETYNMLCEPRLAEKLLKDAAKLDPNCPRIW</sequence>
<dbReference type="EMBL" id="JXJN01015369">
    <property type="status" value="NOT_ANNOTATED_CDS"/>
    <property type="molecule type" value="Genomic_DNA"/>
</dbReference>
<protein>
    <submittedName>
        <fullName evidence="1">Uncharacterized protein</fullName>
    </submittedName>
</protein>
<dbReference type="EnsemblMetazoa" id="GPPI032018-RA">
    <property type="protein sequence ID" value="GPPI032018-PA"/>
    <property type="gene ID" value="GPPI032018"/>
</dbReference>
<dbReference type="STRING" id="67801.A0A1B0BJD6"/>
<keyword evidence="2" id="KW-1185">Reference proteome</keyword>
<organism evidence="1 2">
    <name type="scientific">Glossina palpalis gambiensis</name>
    <dbReference type="NCBI Taxonomy" id="67801"/>
    <lineage>
        <taxon>Eukaryota</taxon>
        <taxon>Metazoa</taxon>
        <taxon>Ecdysozoa</taxon>
        <taxon>Arthropoda</taxon>
        <taxon>Hexapoda</taxon>
        <taxon>Insecta</taxon>
        <taxon>Pterygota</taxon>
        <taxon>Neoptera</taxon>
        <taxon>Endopterygota</taxon>
        <taxon>Diptera</taxon>
        <taxon>Brachycera</taxon>
        <taxon>Muscomorpha</taxon>
        <taxon>Hippoboscoidea</taxon>
        <taxon>Glossinidae</taxon>
        <taxon>Glossina</taxon>
    </lineage>
</organism>
<evidence type="ECO:0000313" key="1">
    <source>
        <dbReference type="EnsemblMetazoa" id="GPPI032018-PA"/>
    </source>
</evidence>
<proteinExistence type="predicted"/>
<name>A0A1B0BJD6_9MUSC</name>
<dbReference type="AlphaFoldDB" id="A0A1B0BJD6"/>
<accession>A0A1B0BJD6</accession>
<reference evidence="2" key="1">
    <citation type="submission" date="2015-01" db="EMBL/GenBank/DDBJ databases">
        <authorList>
            <person name="Aksoy S."/>
            <person name="Warren W."/>
            <person name="Wilson R.K."/>
        </authorList>
    </citation>
    <scope>NUCLEOTIDE SEQUENCE [LARGE SCALE GENOMIC DNA]</scope>
    <source>
        <strain evidence="2">IAEA</strain>
    </source>
</reference>
<dbReference type="Proteomes" id="UP000092460">
    <property type="component" value="Unassembled WGS sequence"/>
</dbReference>
<evidence type="ECO:0000313" key="2">
    <source>
        <dbReference type="Proteomes" id="UP000092460"/>
    </source>
</evidence>
<dbReference type="VEuPathDB" id="VectorBase:GPPI032018"/>